<dbReference type="RefSeq" id="WP_140926462.1">
    <property type="nucleotide sequence ID" value="NZ_VFSU01000009.1"/>
</dbReference>
<evidence type="ECO:0000313" key="2">
    <source>
        <dbReference type="EMBL" id="TPE64615.1"/>
    </source>
</evidence>
<proteinExistence type="predicted"/>
<keyword evidence="3" id="KW-1185">Reference proteome</keyword>
<evidence type="ECO:0008006" key="4">
    <source>
        <dbReference type="Google" id="ProtNLM"/>
    </source>
</evidence>
<accession>A0A501XVR7</accession>
<feature type="signal peptide" evidence="1">
    <location>
        <begin position="1"/>
        <end position="17"/>
    </location>
</feature>
<keyword evidence="1" id="KW-0732">Signal</keyword>
<evidence type="ECO:0000313" key="3">
    <source>
        <dbReference type="Proteomes" id="UP000319897"/>
    </source>
</evidence>
<name>A0A501XVR7_9SPHN</name>
<dbReference type="AlphaFoldDB" id="A0A501XVR7"/>
<dbReference type="Gene3D" id="1.25.40.10">
    <property type="entry name" value="Tetratricopeptide repeat domain"/>
    <property type="match status" value="1"/>
</dbReference>
<dbReference type="OrthoDB" id="7596664at2"/>
<feature type="chain" id="PRO_5021303483" description="Tetratricopeptide repeat protein" evidence="1">
    <location>
        <begin position="18"/>
        <end position="231"/>
    </location>
</feature>
<protein>
    <recommendedName>
        <fullName evidence="4">Tetratricopeptide repeat protein</fullName>
    </recommendedName>
</protein>
<evidence type="ECO:0000256" key="1">
    <source>
        <dbReference type="SAM" id="SignalP"/>
    </source>
</evidence>
<dbReference type="EMBL" id="VFSU01000009">
    <property type="protein sequence ID" value="TPE64615.1"/>
    <property type="molecule type" value="Genomic_DNA"/>
</dbReference>
<dbReference type="InterPro" id="IPR011990">
    <property type="entry name" value="TPR-like_helical_dom_sf"/>
</dbReference>
<dbReference type="Proteomes" id="UP000319897">
    <property type="component" value="Unassembled WGS sequence"/>
</dbReference>
<dbReference type="SUPFAM" id="SSF48452">
    <property type="entry name" value="TPR-like"/>
    <property type="match status" value="1"/>
</dbReference>
<sequence length="231" mass="24273">MKLRAALLLLLATPVVAAPASPDELFMAGDYREAAAAGRALGTTQGYLLAGRATAARATLQATDKAVARELLKLAQADFDSALAKSPGEFDALLQKAVVIGYRAKLDSAPALAKQARRNFEAILARNPENPLANAALAGWHGESVATLGGFVAGAALGAKESEAIRLYEKAITLPGADPMVPHFYALNLLSLSADNAPRAKALLQRSLKAPPRDGFEMLLQKQARVILPLL</sequence>
<comment type="caution">
    <text evidence="2">The sequence shown here is derived from an EMBL/GenBank/DDBJ whole genome shotgun (WGS) entry which is preliminary data.</text>
</comment>
<organism evidence="2 3">
    <name type="scientific">Sandaracinobacter neustonicus</name>
    <dbReference type="NCBI Taxonomy" id="1715348"/>
    <lineage>
        <taxon>Bacteria</taxon>
        <taxon>Pseudomonadati</taxon>
        <taxon>Pseudomonadota</taxon>
        <taxon>Alphaproteobacteria</taxon>
        <taxon>Sphingomonadales</taxon>
        <taxon>Sphingosinicellaceae</taxon>
        <taxon>Sandaracinobacter</taxon>
    </lineage>
</organism>
<gene>
    <name evidence="2" type="ORF">FJQ54_01040</name>
</gene>
<reference evidence="2 3" key="1">
    <citation type="submission" date="2019-06" db="EMBL/GenBank/DDBJ databases">
        <authorList>
            <person name="Lee I."/>
            <person name="Jang G.I."/>
            <person name="Hwang C.Y."/>
        </authorList>
    </citation>
    <scope>NUCLEOTIDE SEQUENCE [LARGE SCALE GENOMIC DNA]</scope>
    <source>
        <strain evidence="2 3">PAMC 28131</strain>
    </source>
</reference>